<dbReference type="NCBIfam" id="NF033542">
    <property type="entry name" value="transpos_IS110"/>
    <property type="match status" value="1"/>
</dbReference>
<proteinExistence type="predicted"/>
<sequence length="340" mass="38666">MYYVGIDISKRSFTVSILDDAGEMVKSPFTFPVNQKGLAKLLDILKGISEDKDKIYVGMEATGSLWENIYSFLEEKGYTLFLINPHQSRKFHELARRKAKADKVDSVVIAGLLRSGETIRSYVPENDVQALRELVRLRHSLQKTRKNYQRRALSLLEVVFPEYLQLVKNPFGEVSCMILTRYPTAFHMREAKTSHLVKICRRIKGNNFSGELAYRLIEATKNSIYSGKACRIRGESIRILLEEIKSLKEKIERIDKQIDDILSSKEPPSPEEHLLEIPGVGPKTVATFIGEVGDVARFKHAKELIGFIGFHPTISESGKEKNQHPKMSKRGSPTLRAVLY</sequence>
<evidence type="ECO:0000313" key="5">
    <source>
        <dbReference type="Proteomes" id="UP000279422"/>
    </source>
</evidence>
<evidence type="ECO:0000259" key="3">
    <source>
        <dbReference type="Pfam" id="PF02371"/>
    </source>
</evidence>
<evidence type="ECO:0000313" key="4">
    <source>
        <dbReference type="EMBL" id="RLE07740.1"/>
    </source>
</evidence>
<dbReference type="GO" id="GO:0004803">
    <property type="term" value="F:transposase activity"/>
    <property type="evidence" value="ECO:0007669"/>
    <property type="project" value="InterPro"/>
</dbReference>
<dbReference type="Proteomes" id="UP000279422">
    <property type="component" value="Unassembled WGS sequence"/>
</dbReference>
<dbReference type="Pfam" id="PF01548">
    <property type="entry name" value="DEDD_Tnp_IS110"/>
    <property type="match status" value="1"/>
</dbReference>
<dbReference type="PANTHER" id="PTHR33055:SF13">
    <property type="entry name" value="TRANSPOSASE"/>
    <property type="match status" value="1"/>
</dbReference>
<evidence type="ECO:0000259" key="2">
    <source>
        <dbReference type="Pfam" id="PF01548"/>
    </source>
</evidence>
<evidence type="ECO:0000256" key="1">
    <source>
        <dbReference type="SAM" id="Coils"/>
    </source>
</evidence>
<accession>A0A497E4W2</accession>
<dbReference type="PANTHER" id="PTHR33055">
    <property type="entry name" value="TRANSPOSASE FOR INSERTION SEQUENCE ELEMENT IS1111A"/>
    <property type="match status" value="1"/>
</dbReference>
<feature type="domain" description="Transposase IS110-like N-terminal" evidence="2">
    <location>
        <begin position="4"/>
        <end position="161"/>
    </location>
</feature>
<dbReference type="EMBL" id="QMPZ01000144">
    <property type="protein sequence ID" value="RLE07740.1"/>
    <property type="molecule type" value="Genomic_DNA"/>
</dbReference>
<organism evidence="4 5">
    <name type="scientific">Aerophobetes bacterium</name>
    <dbReference type="NCBI Taxonomy" id="2030807"/>
    <lineage>
        <taxon>Bacteria</taxon>
        <taxon>Candidatus Aerophobota</taxon>
    </lineage>
</organism>
<name>A0A497E4W2_UNCAE</name>
<feature type="coiled-coil region" evidence="1">
    <location>
        <begin position="237"/>
        <end position="264"/>
    </location>
</feature>
<keyword evidence="1" id="KW-0175">Coiled coil</keyword>
<dbReference type="InterPro" id="IPR047650">
    <property type="entry name" value="Transpos_IS110"/>
</dbReference>
<comment type="caution">
    <text evidence="4">The sequence shown here is derived from an EMBL/GenBank/DDBJ whole genome shotgun (WGS) entry which is preliminary data.</text>
</comment>
<dbReference type="Pfam" id="PF02371">
    <property type="entry name" value="Transposase_20"/>
    <property type="match status" value="1"/>
</dbReference>
<dbReference type="InterPro" id="IPR003346">
    <property type="entry name" value="Transposase_20"/>
</dbReference>
<protein>
    <submittedName>
        <fullName evidence="4">IS110 family transposase</fullName>
    </submittedName>
</protein>
<feature type="domain" description="Transposase IS116/IS110/IS902 C-terminal" evidence="3">
    <location>
        <begin position="272"/>
        <end position="340"/>
    </location>
</feature>
<dbReference type="GO" id="GO:0006313">
    <property type="term" value="P:DNA transposition"/>
    <property type="evidence" value="ECO:0007669"/>
    <property type="project" value="InterPro"/>
</dbReference>
<reference evidence="4 5" key="1">
    <citation type="submission" date="2018-06" db="EMBL/GenBank/DDBJ databases">
        <title>Extensive metabolic versatility and redundancy in microbially diverse, dynamic hydrothermal sediments.</title>
        <authorList>
            <person name="Dombrowski N."/>
            <person name="Teske A."/>
            <person name="Baker B.J."/>
        </authorList>
    </citation>
    <scope>NUCLEOTIDE SEQUENCE [LARGE SCALE GENOMIC DNA]</scope>
    <source>
        <strain evidence="4">B47_G16</strain>
    </source>
</reference>
<gene>
    <name evidence="4" type="ORF">DRJ00_07580</name>
</gene>
<dbReference type="GO" id="GO:0003677">
    <property type="term" value="F:DNA binding"/>
    <property type="evidence" value="ECO:0007669"/>
    <property type="project" value="InterPro"/>
</dbReference>
<dbReference type="AlphaFoldDB" id="A0A497E4W2"/>
<dbReference type="InterPro" id="IPR002525">
    <property type="entry name" value="Transp_IS110-like_N"/>
</dbReference>
<feature type="non-terminal residue" evidence="4">
    <location>
        <position position="340"/>
    </location>
</feature>